<reference evidence="2 3" key="1">
    <citation type="submission" date="2020-02" db="EMBL/GenBank/DDBJ databases">
        <title>Draft genome sequence of Haematococcus lacustris strain NIES-144.</title>
        <authorList>
            <person name="Morimoto D."/>
            <person name="Nakagawa S."/>
            <person name="Yoshida T."/>
            <person name="Sawayama S."/>
        </authorList>
    </citation>
    <scope>NUCLEOTIDE SEQUENCE [LARGE SCALE GENOMIC DNA]</scope>
    <source>
        <strain evidence="2 3">NIES-144</strain>
    </source>
</reference>
<evidence type="ECO:0000256" key="1">
    <source>
        <dbReference type="SAM" id="MobiDB-lite"/>
    </source>
</evidence>
<dbReference type="EMBL" id="BLLF01001077">
    <property type="protein sequence ID" value="GFH16971.1"/>
    <property type="molecule type" value="Genomic_DNA"/>
</dbReference>
<comment type="caution">
    <text evidence="2">The sequence shown here is derived from an EMBL/GenBank/DDBJ whole genome shotgun (WGS) entry which is preliminary data.</text>
</comment>
<feature type="region of interest" description="Disordered" evidence="1">
    <location>
        <begin position="1"/>
        <end position="30"/>
    </location>
</feature>
<feature type="non-terminal residue" evidence="2">
    <location>
        <position position="1"/>
    </location>
</feature>
<dbReference type="AlphaFoldDB" id="A0A699Z4F6"/>
<protein>
    <submittedName>
        <fullName evidence="2">Uncharacterized protein</fullName>
    </submittedName>
</protein>
<evidence type="ECO:0000313" key="2">
    <source>
        <dbReference type="EMBL" id="GFH16971.1"/>
    </source>
</evidence>
<gene>
    <name evidence="2" type="ORF">HaLaN_13497</name>
</gene>
<dbReference type="Proteomes" id="UP000485058">
    <property type="component" value="Unassembled WGS sequence"/>
</dbReference>
<evidence type="ECO:0000313" key="3">
    <source>
        <dbReference type="Proteomes" id="UP000485058"/>
    </source>
</evidence>
<accession>A0A699Z4F6</accession>
<organism evidence="2 3">
    <name type="scientific">Haematococcus lacustris</name>
    <name type="common">Green alga</name>
    <name type="synonym">Haematococcus pluvialis</name>
    <dbReference type="NCBI Taxonomy" id="44745"/>
    <lineage>
        <taxon>Eukaryota</taxon>
        <taxon>Viridiplantae</taxon>
        <taxon>Chlorophyta</taxon>
        <taxon>core chlorophytes</taxon>
        <taxon>Chlorophyceae</taxon>
        <taxon>CS clade</taxon>
        <taxon>Chlamydomonadales</taxon>
        <taxon>Haematococcaceae</taxon>
        <taxon>Haematococcus</taxon>
    </lineage>
</organism>
<proteinExistence type="predicted"/>
<keyword evidence="3" id="KW-1185">Reference proteome</keyword>
<sequence>MLHHTGGATVRGRQPAPLAEVHPVQPATEQRVGVCAQGRDGRGQHQCTLCAQPGSQGASGAALHRA</sequence>
<name>A0A699Z4F6_HAELA</name>